<comment type="subunit">
    <text evidence="32">The mature envelope protein (Env) consists of a homotrimer of non-covalently associated gp120-gp41 heterodimers. The resulting complex protrudes from the virus surface as a spike. There seems to be as few as 10 spikes on the average virion. Surface protein gp120 interacts with host CD4, CCR5 and CXCR4. Gp120 also interacts with the C-type lectins CD209/DC-SIGN and CLEC4M/DC-SIGNR (collectively referred to as DC-SIGN(R)). Gp120 and gp41 interact with GalCer. Gp120 interacts with host ITGA4/ITGB7 complex; on CD4+ T-cells, this interaction results in rapid activation of integrin ITGAL/LFA-1, which facilitates efficient cell-to-cell spreading of HIV-1. Gp120 interacts with cell-associated heparan sulfate; this interaction increases virus infectivity on permissive cells and may be involved in infection of CD4- cells.</text>
</comment>
<feature type="transmembrane region" description="Helical" evidence="33">
    <location>
        <begin position="20"/>
        <end position="41"/>
    </location>
</feature>
<dbReference type="SUPFAM" id="SSF58069">
    <property type="entry name" value="Virus ectodomain"/>
    <property type="match status" value="1"/>
</dbReference>
<dbReference type="GO" id="GO:1903908">
    <property type="term" value="P:positive regulation of plasma membrane raft polarization"/>
    <property type="evidence" value="ECO:0007669"/>
    <property type="project" value="UniProtKB-UniRule"/>
</dbReference>
<evidence type="ECO:0000256" key="24">
    <source>
        <dbReference type="ARBA" id="ARBA00023054"/>
    </source>
</evidence>
<comment type="domain">
    <text evidence="32">The CD4-binding region is targeted by the antibody b12.</text>
</comment>
<keyword evidence="8 32" id="KW-1170">Fusion of virus membrane with host endosomal membrane</keyword>
<keyword evidence="21 32" id="KW-1164">Virus endocytosis by host</keyword>
<evidence type="ECO:0000256" key="21">
    <source>
        <dbReference type="ARBA" id="ARBA00022890"/>
    </source>
</evidence>
<feature type="region of interest" description="Disordered" evidence="34">
    <location>
        <begin position="721"/>
        <end position="741"/>
    </location>
</feature>
<feature type="domain" description="Human immunodeficiency virus 1 envelope glycoprotein Gp120" evidence="35">
    <location>
        <begin position="33"/>
        <end position="511"/>
    </location>
</feature>
<evidence type="ECO:0000256" key="34">
    <source>
        <dbReference type="SAM" id="MobiDB-lite"/>
    </source>
</evidence>
<dbReference type="InterPro" id="IPR000777">
    <property type="entry name" value="HIV1_Gp120"/>
</dbReference>
<dbReference type="GO" id="GO:0019064">
    <property type="term" value="P:fusion of virus membrane with host plasma membrane"/>
    <property type="evidence" value="ECO:0007669"/>
    <property type="project" value="UniProtKB-UniRule"/>
</dbReference>
<evidence type="ECO:0000256" key="30">
    <source>
        <dbReference type="ARBA" id="ARBA00023288"/>
    </source>
</evidence>
<comment type="function">
    <text evidence="32">Surface protein gp120: Attaches the virus to the host lymphoid cell by binding to the primary receptor CD4. This interaction induces a structural rearrangement creating a high affinity binding site for a chemokine coreceptor like CXCR4 and/or CCR5. Acts as a ligand for CD209/DC-SIGN and CLEC4M/DC-SIGNR, which are respectively found on dendritic cells (DCs), and on endothelial cells of liver sinusoids and lymph node sinuses. These interactions allow capture of viral particles at mucosal surfaces by these cells and subsequent transmission to permissive cells. HIV subverts the migration properties of dendritic cells to gain access to CD4+ T-cells in lymph nodes. Virus transmission to permissive T-cells occurs either in trans (without DCs infection, through viral capture and transmission), or in cis (following DCs productive infection, through the usual CD4-gp120 interaction), thereby inducing a robust infection. In trans infection, bound virions remain infectious over days and it is proposed that they are not degraded, but protected in non-lysosomal acidic organelles within the DCs close to the cell membrane thus contributing to the viral infectious potential during DCs' migration from the periphery to the lymphoid tissues. On arrival at lymphoid tissues, intact virions recycle back to DCs' cell surface allowing virus transmission to CD4+ T-cells.</text>
</comment>
<dbReference type="EMBL" id="JX500705">
    <property type="protein sequence ID" value="AFV26847.1"/>
    <property type="molecule type" value="Genomic_RNA"/>
</dbReference>
<evidence type="ECO:0000256" key="4">
    <source>
        <dbReference type="ARBA" id="ARBA00004563"/>
    </source>
</evidence>
<keyword evidence="7 32" id="KW-1168">Fusion of virus membrane with host membrane</keyword>
<keyword evidence="13 32" id="KW-0165">Cleavage on pair of basic residues</keyword>
<evidence type="ECO:0000256" key="13">
    <source>
        <dbReference type="ARBA" id="ARBA00022685"/>
    </source>
</evidence>
<dbReference type="InterPro" id="IPR000328">
    <property type="entry name" value="GP41-like"/>
</dbReference>
<evidence type="ECO:0000256" key="5">
    <source>
        <dbReference type="ARBA" id="ARBA00004578"/>
    </source>
</evidence>
<feature type="topological domain" description="Cytoplasmic" evidence="32">
    <location>
        <begin position="706"/>
        <end position="863"/>
    </location>
</feature>
<keyword evidence="17 32" id="KW-1161">Viral attachment to host cell</keyword>
<dbReference type="SUPFAM" id="SSF56502">
    <property type="entry name" value="gp120 core"/>
    <property type="match status" value="2"/>
</dbReference>
<keyword evidence="24 32" id="KW-0175">Coiled coil</keyword>
<feature type="site" description="Cleavage; by host furin" evidence="32">
    <location>
        <begin position="511"/>
        <end position="512"/>
    </location>
</feature>
<dbReference type="GO" id="GO:0019031">
    <property type="term" value="C:viral envelope"/>
    <property type="evidence" value="ECO:0007669"/>
    <property type="project" value="UniProtKB-KW"/>
</dbReference>
<evidence type="ECO:0000256" key="2">
    <source>
        <dbReference type="ARBA" id="ARBA00004433"/>
    </source>
</evidence>
<keyword evidence="30 32" id="KW-0449">Lipoprotein</keyword>
<dbReference type="GO" id="GO:0075512">
    <property type="term" value="P:clathrin-dependent endocytosis of virus by host cell"/>
    <property type="evidence" value="ECO:0007669"/>
    <property type="project" value="UniProtKB-UniRule"/>
</dbReference>
<dbReference type="GO" id="GO:0019062">
    <property type="term" value="P:virion attachment to host cell"/>
    <property type="evidence" value="ECO:0007669"/>
    <property type="project" value="UniProtKB-UniRule"/>
</dbReference>
<keyword evidence="10 32" id="KW-1165">Clathrin-mediated endocytosis of virus by host</keyword>
<evidence type="ECO:0000256" key="14">
    <source>
        <dbReference type="ARBA" id="ARBA00022692"/>
    </source>
</evidence>
<comment type="domain">
    <text evidence="32">The YXXL motif is involved in determining the exact site of viral release at the surface of infected mononuclear cells and promotes endocytosis. YXXL and di-leucine endocytosis motifs interact directly or indirectly with the clathrin adapter complexes, opperate independently, and their activities are not additive.</text>
</comment>
<comment type="function">
    <text evidence="32">Envelope glycoprotein gp160: Oligomerizes in the host endoplasmic reticulum into predominantly trimers. In a second time, gp160 transits in the host Golgi, where glycosylation is completed. The precursor is then proteolytically cleaved in the trans-Golgi and thereby activated by cellular furin or furin-like proteases to produce gp120 and gp41.</text>
</comment>
<evidence type="ECO:0000256" key="23">
    <source>
        <dbReference type="ARBA" id="ARBA00023046"/>
    </source>
</evidence>
<keyword evidence="11 32" id="KW-0945">Host-virus interaction</keyword>
<feature type="disulfide bond" evidence="32">
    <location>
        <begin position="236"/>
        <end position="247"/>
    </location>
</feature>
<evidence type="ECO:0000256" key="28">
    <source>
        <dbReference type="ARBA" id="ARBA00023180"/>
    </source>
</evidence>
<keyword evidence="26 32" id="KW-0564">Palmitate</keyword>
<feature type="coiled-coil region" evidence="32">
    <location>
        <begin position="633"/>
        <end position="667"/>
    </location>
</feature>
<feature type="domain" description="Retroviral envelope protein GP41-like" evidence="36">
    <location>
        <begin position="530"/>
        <end position="721"/>
    </location>
</feature>
<keyword evidence="20 32" id="KW-0261">Viral envelope protein</keyword>
<evidence type="ECO:0000256" key="15">
    <source>
        <dbReference type="ARBA" id="ARBA00022703"/>
    </source>
</evidence>
<dbReference type="Gene3D" id="1.10.287.210">
    <property type="match status" value="1"/>
</dbReference>
<comment type="caution">
    <text evidence="32 33">Lacks conserved residue(s) required for the propagation of feature annotation.</text>
</comment>
<evidence type="ECO:0000313" key="38">
    <source>
        <dbReference type="Proteomes" id="UP000112984"/>
    </source>
</evidence>
<evidence type="ECO:0000256" key="26">
    <source>
        <dbReference type="ARBA" id="ARBA00023139"/>
    </source>
</evidence>
<evidence type="ECO:0000256" key="32">
    <source>
        <dbReference type="HAMAP-Rule" id="MF_04083"/>
    </source>
</evidence>
<evidence type="ECO:0000256" key="27">
    <source>
        <dbReference type="ARBA" id="ARBA00023157"/>
    </source>
</evidence>
<evidence type="ECO:0000256" key="12">
    <source>
        <dbReference type="ARBA" id="ARBA00022595"/>
    </source>
</evidence>
<evidence type="ECO:0000256" key="6">
    <source>
        <dbReference type="ARBA" id="ARBA00004650"/>
    </source>
</evidence>
<keyword evidence="22 32" id="KW-1133">Transmembrane helix</keyword>
<evidence type="ECO:0000256" key="9">
    <source>
        <dbReference type="ARBA" id="ARBA00022511"/>
    </source>
</evidence>
<dbReference type="InterPro" id="IPR037527">
    <property type="entry name" value="Gp160"/>
</dbReference>
<feature type="lipid moiety-binding region" description="S-palmitoyl cysteine; by host" evidence="32">
    <location>
        <position position="764"/>
    </location>
</feature>
<dbReference type="FunFam" id="2.170.40.20:FF:000004">
    <property type="entry name" value="Envelope glycoprotein gp160"/>
    <property type="match status" value="1"/>
</dbReference>
<comment type="subcellular location">
    <subcellularLocation>
        <location evidence="3">Host cell membrane</location>
        <topology evidence="3">Peripheral membrane protein</topology>
    </subcellularLocation>
    <subcellularLocation>
        <location evidence="1">Host cell membrane</location>
        <topology evidence="1">Single-pass type I membrane protein</topology>
    </subcellularLocation>
    <subcellularLocation>
        <location evidence="2">Host endosome membrane</location>
        <topology evidence="2">Peripheral membrane protein</topology>
    </subcellularLocation>
    <subcellularLocation>
        <location evidence="5">Host endosome membrane</location>
        <topology evidence="5">Single-pass type I membrane protein</topology>
    </subcellularLocation>
    <subcellularLocation>
        <location evidence="6">Virion membrane</location>
        <topology evidence="6">Peripheral membrane protein</topology>
    </subcellularLocation>
    <subcellularLocation>
        <location evidence="4">Virion membrane</location>
        <topology evidence="4">Single-pass type I membrane protein</topology>
    </subcellularLocation>
</comment>
<dbReference type="GO" id="GO:0044175">
    <property type="term" value="C:host cell endosome membrane"/>
    <property type="evidence" value="ECO:0007669"/>
    <property type="project" value="UniProtKB-SubCell"/>
</dbReference>
<name>K4MMQ5_HV1</name>
<comment type="miscellaneous">
    <text evidence="32">HIV-1 lineages are divided in three main groups, M (for Major), O (for Outlier), and N (for New, or Non-M, Non-O). The vast majority of strains found worldwide belong to the group M. Group O seems to be endemic to and largely confined to Cameroon and neighboring countries in West Central Africa, where these viruses represent a small minority of HIV-1 strains. The group N is represented by a limited number of isolates from Cameroonian persons. The group M is further subdivided in 9 clades or subtypes (A to D, F to H, J and K).</text>
</comment>
<comment type="PTM">
    <text evidence="32">Highly glycosylated by host. The high number of glycan on the protein is reffered to as 'glycan shield' because it contributes to hide protein sequence from adaptive immune system.</text>
</comment>
<dbReference type="Proteomes" id="UP000112984">
    <property type="component" value="Segment"/>
</dbReference>
<keyword evidence="16 32" id="KW-0732">Signal</keyword>
<dbReference type="Gene3D" id="2.170.40.20">
    <property type="entry name" value="Human immunodeficiency virus 1, Gp160, envelope glycoprotein"/>
    <property type="match status" value="2"/>
</dbReference>
<keyword evidence="27 32" id="KW-1015">Disulfide bond</keyword>
<dbReference type="Gene3D" id="1.20.5.490">
    <property type="entry name" value="Single helix bin"/>
    <property type="match status" value="1"/>
</dbReference>
<protein>
    <recommendedName>
        <fullName evidence="32">Envelope glycoprotein gp160</fullName>
    </recommendedName>
    <alternativeName>
        <fullName evidence="32">Env polyprotein</fullName>
    </alternativeName>
    <component>
        <recommendedName>
            <fullName evidence="32">Surface protein gp120</fullName>
            <shortName evidence="32">SU</shortName>
        </recommendedName>
        <alternativeName>
            <fullName evidence="32">Glycoprotein 120</fullName>
            <shortName evidence="32">gp120</shortName>
        </alternativeName>
    </component>
    <component>
        <recommendedName>
            <fullName evidence="32">Transmembrane protein gp41</fullName>
            <shortName evidence="32">TM</shortName>
        </recommendedName>
        <alternativeName>
            <fullName evidence="32">Glycoprotein 41</fullName>
            <shortName evidence="32">gp41</shortName>
        </alternativeName>
    </component>
</protein>
<evidence type="ECO:0000256" key="18">
    <source>
        <dbReference type="ARBA" id="ARBA00022844"/>
    </source>
</evidence>
<comment type="domain">
    <text evidence="32">The membrane proximal external region (MPER) present in gp41 is a tryptophan-rich region recognized by the antibodies 2F5, Z13, and 4E10. MPER seems to play a role in fusion.</text>
</comment>
<comment type="subcellular location">
    <molecule>Surface protein gp120</molecule>
    <subcellularLocation>
        <location evidence="32">Virion membrane</location>
        <topology evidence="32">Peripheral membrane protein</topology>
    </subcellularLocation>
    <subcellularLocation>
        <location evidence="32">Host cell membrane</location>
        <topology evidence="32">Peripheral membrane protein</topology>
    </subcellularLocation>
    <subcellularLocation>
        <location evidence="32">Host endosome membrane</location>
        <topology evidence="32">Single-pass type I membrane protein</topology>
    </subcellularLocation>
    <text evidence="32">The surface protein is not anchored to the viral envelope, but associates with the extravirion surface through its binding to TM. It is probably concentrated at the site of budding and incorporated into the virions possibly by contacts between the cytoplasmic tail of Env and the N-terminus of Gag.</text>
</comment>
<comment type="subcellular location">
    <molecule>Transmembrane protein gp41</molecule>
    <subcellularLocation>
        <location evidence="32">Virion membrane</location>
        <topology evidence="32">Single-pass type I membrane protein</topology>
    </subcellularLocation>
    <subcellularLocation>
        <location evidence="32">Host cell membrane</location>
        <topology evidence="32">Single-pass type I membrane protein</topology>
    </subcellularLocation>
    <subcellularLocation>
        <location evidence="32">Host endosome membrane</location>
        <topology evidence="32">Single-pass type I membrane protein</topology>
    </subcellularLocation>
    <text evidence="32">It is probably concentrated at the site of budding and incorporated into the virions possibly by contacts between the cytoplasmic tail of Env and the N-terminus of Gag.</text>
</comment>
<feature type="disulfide bond" evidence="32">
    <location>
        <begin position="598"/>
        <end position="604"/>
    </location>
</feature>
<comment type="miscellaneous">
    <text evidence="32">Inhibitors targeting HIV-1 viral envelope proteins are used as antiretroviral drugs. Attachment of virions to the cell surface via non-specific interactions and CD4 binding can be blocked by inhibitors that include cyanovirin-N, cyclotriazadisulfonamide analogs, PRO 2000, TNX 355 and PRO 542. In addition, BMS 806 can block CD4-induced conformational changes. Env interactions with the coreceptor molecules can be targeted by CCR5 antagonists including SCH-D, maraviroc (UK 427857) and aplaviroc (GW 873140), and the CXCR4 antagonist AMD 070. Fusion of viral and cellular membranes can be inhibited by peptides such as enfuvirtide and tifuvirtide (T 1249). Resistance to inhibitors associated with mutations in Env are observed. Most of the time, single mutations confer only a modest reduction in drug susceptibility. Combination of several mutations is usually required to develop a high-level drug resistance.</text>
</comment>
<feature type="short sequence motif" description="Di-leucine internalization motif" evidence="32">
    <location>
        <begin position="862"/>
        <end position="863"/>
    </location>
</feature>
<evidence type="ECO:0000259" key="35">
    <source>
        <dbReference type="Pfam" id="PF00516"/>
    </source>
</evidence>
<evidence type="ECO:0000256" key="10">
    <source>
        <dbReference type="ARBA" id="ARBA00022570"/>
    </source>
</evidence>
<sequence>MRVMGTLKNYQHLWRWGIMLFWMIIMCKAAGNLWVTVYYGVPVWKDAKTTLFCASEAKAYDTEVHNVWATHACVPTDPNPQETHLANVTENFNMWKNDMVEQMHEDIISLWDQSLQPCVKLTPLCVTLNCSDYKHNVSNSTVSNSSGLLISNSSELLNCSFNVTTVIRDRTQKMSALFYRLDVVPITEEQNSTQNSNSYRLINCNTSAITQACPKVTFEPIPIHYCAPAGFAILKCNDEEFNGTGPCKNVSTVQCTHGIKPVVSTQLLLNGSLAEEEVMIRSENLTNNAKVIIVQLNETVAINCTRPNNNTRKGIHIGPGKAFYATGDIIGDIRQAHCNVSGAEWNKTLQRVVTQLRKHFNTTIVFDRPSGGDLEITTHTFNCGGEFFYCNTSALFNSSWNSTGNRTGGNINDTITLPCKIKQIINMWQRVGQAIYAPPIPGVIRCNSTITGILLTRDGGTGTTNETFRPGGGDMRDNWRSELYKYKVVKIEPLGVAPTEAKRRVVEREKRAVGLGAVFLGFLGTAGSTMGAAAVTLTVQARQLLSGIVQQQSNLLRAIEAQQHMLKLTVWGIKQLQARVLAVERYLKDQQLLGIWGCSGKLICTTNVPWNSSWSNKSQDEIWKNMTWLQWDREISNYTDIIYGLLEKSQNQQEKNEQDLLALDKWTNLWSWFDISNWLWYIKMFIMIVGGLIGLRIVFAVLSIINRVRKGYSPLSFQTLTHHQREPDRPGGIEEGGGEQDRDRSVRLVNGFLALVWDDLRSLCLFSYHRLRDLALIAARTVELLGHSSLQGLRLGWEALKYLWNLLAYWGQELKNSAINLFDTIAIVVANWTDRVIEVGQRAGRALLHIPRRIRQGLERALL</sequence>
<keyword evidence="25 32" id="KW-0472">Membrane</keyword>
<feature type="region of interest" description="CD4-binding loop" evidence="32">
    <location>
        <begin position="369"/>
        <end position="379"/>
    </location>
</feature>
<evidence type="ECO:0000256" key="29">
    <source>
        <dbReference type="ARBA" id="ARBA00023280"/>
    </source>
</evidence>
<feature type="region of interest" description="MPER; binding to GalCer" evidence="32">
    <location>
        <begin position="662"/>
        <end position="683"/>
    </location>
</feature>
<organismHost>
    <name type="scientific">Homo sapiens</name>
    <name type="common">Human</name>
    <dbReference type="NCBI Taxonomy" id="9606"/>
</organismHost>
<evidence type="ECO:0000256" key="8">
    <source>
        <dbReference type="ARBA" id="ARBA00022510"/>
    </source>
</evidence>
<gene>
    <name evidence="32 37" type="primary">env</name>
</gene>
<comment type="domain">
    <text evidence="32 33">The 17 amino acids long immunosuppressive region is present in many retroviral envelope proteins. Synthetic peptides derived from this relatively conserved sequence inhibit immune function in vitro and in vivo.</text>
</comment>
<evidence type="ECO:0000256" key="19">
    <source>
        <dbReference type="ARBA" id="ARBA00022870"/>
    </source>
</evidence>
<feature type="region of interest" description="Immunosuppression" evidence="32">
    <location>
        <begin position="574"/>
        <end position="592"/>
    </location>
</feature>
<keyword evidence="28 32" id="KW-0325">Glycoprotein</keyword>
<proteinExistence type="inferred from homology"/>
<feature type="disulfide bond" evidence="32">
    <location>
        <begin position="53"/>
        <end position="73"/>
    </location>
</feature>
<feature type="transmembrane region" description="Helical" evidence="33">
    <location>
        <begin position="678"/>
        <end position="705"/>
    </location>
</feature>
<keyword evidence="23 32" id="KW-1039">Host endosome</keyword>
<evidence type="ECO:0000313" key="37">
    <source>
        <dbReference type="EMBL" id="AFV26847.1"/>
    </source>
</evidence>
<dbReference type="GO" id="GO:0052031">
    <property type="term" value="P:symbiont-mediated perturbation of host defense response"/>
    <property type="evidence" value="ECO:0007669"/>
    <property type="project" value="UniProtKB-UniRule"/>
</dbReference>
<dbReference type="Pfam" id="PF00517">
    <property type="entry name" value="GP41"/>
    <property type="match status" value="1"/>
</dbReference>
<dbReference type="Pfam" id="PF00516">
    <property type="entry name" value="GP120"/>
    <property type="match status" value="1"/>
</dbReference>
<evidence type="ECO:0000256" key="33">
    <source>
        <dbReference type="RuleBase" id="RU363095"/>
    </source>
</evidence>
<feature type="chain" id="PRO_5023532875" description="Transmembrane protein gp41" evidence="32">
    <location>
        <begin position="512"/>
        <end position="863"/>
    </location>
</feature>
<keyword evidence="15 32" id="KW-0053">Apoptosis</keyword>
<dbReference type="CDD" id="cd09909">
    <property type="entry name" value="HIV-1-like_HR1-HR2"/>
    <property type="match status" value="1"/>
</dbReference>
<feature type="disulfide bond" evidence="32">
    <location>
        <begin position="226"/>
        <end position="255"/>
    </location>
</feature>
<keyword evidence="29 32" id="KW-0899">Viral immunoevasion</keyword>
<evidence type="ECO:0000256" key="22">
    <source>
        <dbReference type="ARBA" id="ARBA00022989"/>
    </source>
</evidence>
<evidence type="ECO:0000256" key="25">
    <source>
        <dbReference type="ARBA" id="ARBA00023136"/>
    </source>
</evidence>
<evidence type="ECO:0000256" key="17">
    <source>
        <dbReference type="ARBA" id="ARBA00022804"/>
    </source>
</evidence>
<dbReference type="FunFam" id="1.10.287.210:FF:000001">
    <property type="entry name" value="Envelope glycoprotein gp160"/>
    <property type="match status" value="1"/>
</dbReference>
<feature type="region of interest" description="Fusion peptide" evidence="32">
    <location>
        <begin position="512"/>
        <end position="532"/>
    </location>
</feature>
<keyword evidence="12 32" id="KW-1162">Viral penetration into host cytoplasm</keyword>
<evidence type="ECO:0000259" key="36">
    <source>
        <dbReference type="Pfam" id="PF00517"/>
    </source>
</evidence>
<keyword evidence="19 32" id="KW-1043">Host membrane</keyword>
<evidence type="ECO:0000256" key="11">
    <source>
        <dbReference type="ARBA" id="ARBA00022581"/>
    </source>
</evidence>
<evidence type="ECO:0000256" key="16">
    <source>
        <dbReference type="ARBA" id="ARBA00022729"/>
    </source>
</evidence>
<evidence type="ECO:0000256" key="1">
    <source>
        <dbReference type="ARBA" id="ARBA00004402"/>
    </source>
</evidence>
<keyword evidence="18 32" id="KW-0946">Virion</keyword>
<evidence type="ECO:0000256" key="31">
    <source>
        <dbReference type="ARBA" id="ARBA00023296"/>
    </source>
</evidence>
<dbReference type="GO" id="GO:0005198">
    <property type="term" value="F:structural molecule activity"/>
    <property type="evidence" value="ECO:0007669"/>
    <property type="project" value="UniProtKB-UniRule"/>
</dbReference>
<comment type="PTM">
    <text evidence="32">Specific enzymatic cleavages in vivo yield mature proteins. Envelope glycoproteins are synthesized as a inactive precursor that is heavily N-glycosylated and processed likely by host cell furin in the Golgi to yield the mature SU and TM proteins. The cleavage site between SU and TM requires the minimal sequence [KR]-X-[KR]-R. About 2 of the 9 disulfide bonds of gp41 are reduced by P4HB/PDI, following binding to CD4 receptor.</text>
</comment>
<reference evidence="37 38" key="1">
    <citation type="journal article" date="2014" name="AIDS Res. Hum. Retroviruses">
        <title>HIV-1 Genetic Diversity in Russia: CRF63_02A1, a New HIV Type 1 Genetic Variant Spreading in Siberia.</title>
        <authorList>
            <person name="Baryshev P.B."/>
            <person name="Bogachev V.V."/>
            <person name="Gashnikova N.M."/>
        </authorList>
    </citation>
    <scope>NUCLEOTIDE SEQUENCE [LARGE SCALE GENOMIC DNA]</scope>
    <source>
        <strain evidence="37">12RU15r</strain>
    </source>
</reference>
<feature type="short sequence motif" description="YXXL motif; contains endocytosis signal" evidence="32">
    <location>
        <begin position="712"/>
        <end position="715"/>
    </location>
</feature>
<feature type="chain" id="PRO_5023532874" description="Envelope glycoprotein gp160" evidence="32">
    <location>
        <begin position="32"/>
        <end position="863"/>
    </location>
</feature>
<dbReference type="GO" id="GO:0019082">
    <property type="term" value="P:viral protein processing"/>
    <property type="evidence" value="ECO:0007669"/>
    <property type="project" value="UniProtKB-UniRule"/>
</dbReference>
<evidence type="ECO:0000256" key="3">
    <source>
        <dbReference type="ARBA" id="ARBA00004505"/>
    </source>
</evidence>
<organism evidence="37 38">
    <name type="scientific">Human immunodeficiency virus type 1</name>
    <name type="common">HIV-1</name>
    <dbReference type="NCBI Taxonomy" id="11676"/>
    <lineage>
        <taxon>Viruses</taxon>
        <taxon>Riboviria</taxon>
        <taxon>Pararnavirae</taxon>
        <taxon>Artverviricota</taxon>
        <taxon>Revtraviricetes</taxon>
        <taxon>Ortervirales</taxon>
        <taxon>Retroviridae</taxon>
        <taxon>Orthoretrovirinae</taxon>
        <taxon>Lentivirus</taxon>
        <taxon>Lentivirus humimdef1</taxon>
    </lineage>
</organism>
<evidence type="ECO:0000256" key="20">
    <source>
        <dbReference type="ARBA" id="ARBA00022879"/>
    </source>
</evidence>
<comment type="domain">
    <text evidence="32">Some of the most genetically diverse regions of the viral genome are present in Env. They are called variable regions 1 through 5 (V1 through V5). Coreceptor usage of gp120 is determined mainly by the primary structure of the third variable region (V3) in the outer domain of gp120. The sequence of V3 determines which coreceptor, CCR5 and/or CXCR4 (corresponding to R5/macrophage, X4/T cell and R5X4/T cell and macrophage tropism), is used to trigger the fusion potential of the Env complex, and hence which cells the virus can infect. Binding to CCR5 involves a region adjacent in addition to V3.</text>
</comment>
<dbReference type="GO" id="GO:0020002">
    <property type="term" value="C:host cell plasma membrane"/>
    <property type="evidence" value="ECO:0007669"/>
    <property type="project" value="UniProtKB-SubCell"/>
</dbReference>
<dbReference type="GO" id="GO:0039654">
    <property type="term" value="P:fusion of virus membrane with host endosome membrane"/>
    <property type="evidence" value="ECO:0007669"/>
    <property type="project" value="UniProtKB-UniRule"/>
</dbReference>
<accession>K4MMQ5</accession>
<dbReference type="GO" id="GO:0016020">
    <property type="term" value="C:membrane"/>
    <property type="evidence" value="ECO:0007669"/>
    <property type="project" value="UniProtKB-UniRule"/>
</dbReference>
<comment type="function">
    <text evidence="32">Transmembrane protein gp41: Acts as a class I viral fusion protein. Under the current model, the protein has at least 3 conformational states: pre-fusion native state, pre-hairpin intermediate state, and post-fusion hairpin state. During fusion of viral and target intracellular membranes, the coiled coil regions (heptad repeats) assume a trimer-of-hairpins structure, positioning the fusion peptide in close proximity to the C-terminal region of the ectodomain. The formation of this structure appears to drive apposition and subsequent fusion of viral and target cell membranes. Complete fusion occurs in host cell endosomes and is dynamin-dependent, however some lipid transfer might occur at the plasma membrane. The virus undergoes clathrin-dependent internalization long before endosomal fusion, thus minimizing the surface exposure of conserved viral epitopes during fusion and reducing the efficacy of inhibitors targeting these epitopes. Membranes fusion leads to delivery of the nucleocapsid into the cytoplasm.</text>
</comment>
<dbReference type="GO" id="GO:0055036">
    <property type="term" value="C:virion membrane"/>
    <property type="evidence" value="ECO:0007669"/>
    <property type="project" value="UniProtKB-SubCell"/>
</dbReference>
<keyword evidence="9 32" id="KW-1032">Host cell membrane</keyword>
<comment type="PTM">
    <text evidence="32">Palmitoylation of the transmembrane protein and of Env polyprotein (prior to its proteolytic cleavage) is essential for their association with host cell membrane lipid rafts. Palmitoylation is therefore required for envelope trafficking to classical lipid rafts, but not for viral replication.</text>
</comment>
<evidence type="ECO:0000256" key="7">
    <source>
        <dbReference type="ARBA" id="ARBA00022506"/>
    </source>
</evidence>
<comment type="similarity">
    <text evidence="32">Belongs to the HIV-1 env protein family.</text>
</comment>
<dbReference type="FunFam" id="2.170.40.20:FF:000003">
    <property type="entry name" value="Envelope glycoprotein gp160"/>
    <property type="match status" value="1"/>
</dbReference>
<dbReference type="GO" id="GO:1903911">
    <property type="term" value="P:positive regulation of receptor clustering"/>
    <property type="evidence" value="ECO:0007669"/>
    <property type="project" value="UniProtKB-UniRule"/>
</dbReference>
<keyword evidence="14 32" id="KW-0812">Transmembrane</keyword>
<feature type="compositionally biased region" description="Basic and acidic residues" evidence="34">
    <location>
        <begin position="723"/>
        <end position="732"/>
    </location>
</feature>
<keyword evidence="31 32" id="KW-1160">Virus entry into host cell</keyword>
<dbReference type="InterPro" id="IPR036377">
    <property type="entry name" value="Gp120_core_sf"/>
</dbReference>
<dbReference type="HAMAP" id="MF_04083">
    <property type="entry name" value="HIV_ENV"/>
    <property type="match status" value="1"/>
</dbReference>